<sequence length="151" mass="16697">MITREEFIDLKTTVAEVTRVVNNLNRVIVKNATSVYSPQVAHVGPPLLVTAFSTPRNSPVTSPKSIMKKFNSPLGENPTSPPSSSENQKQSKKLKDEPHFGRKLFNHKIEGNSSACYLNFNPMNTPLYDGRSSGITIPDCIPVVFRPPQSM</sequence>
<comment type="caution">
    <text evidence="2">The sequence shown here is derived from an EMBL/GenBank/DDBJ whole genome shotgun (WGS) entry which is preliminary data.</text>
</comment>
<feature type="region of interest" description="Disordered" evidence="1">
    <location>
        <begin position="52"/>
        <end position="99"/>
    </location>
</feature>
<name>A0AAV0ESS7_9ASTE</name>
<evidence type="ECO:0000256" key="1">
    <source>
        <dbReference type="SAM" id="MobiDB-lite"/>
    </source>
</evidence>
<feature type="compositionally biased region" description="Polar residues" evidence="1">
    <location>
        <begin position="52"/>
        <end position="64"/>
    </location>
</feature>
<organism evidence="2 3">
    <name type="scientific">Cuscuta epithymum</name>
    <dbReference type="NCBI Taxonomy" id="186058"/>
    <lineage>
        <taxon>Eukaryota</taxon>
        <taxon>Viridiplantae</taxon>
        <taxon>Streptophyta</taxon>
        <taxon>Embryophyta</taxon>
        <taxon>Tracheophyta</taxon>
        <taxon>Spermatophyta</taxon>
        <taxon>Magnoliopsida</taxon>
        <taxon>eudicotyledons</taxon>
        <taxon>Gunneridae</taxon>
        <taxon>Pentapetalae</taxon>
        <taxon>asterids</taxon>
        <taxon>lamiids</taxon>
        <taxon>Solanales</taxon>
        <taxon>Convolvulaceae</taxon>
        <taxon>Cuscuteae</taxon>
        <taxon>Cuscuta</taxon>
        <taxon>Cuscuta subgen. Cuscuta</taxon>
    </lineage>
</organism>
<proteinExistence type="predicted"/>
<protein>
    <submittedName>
        <fullName evidence="2">Uncharacterized protein</fullName>
    </submittedName>
</protein>
<dbReference type="Proteomes" id="UP001152523">
    <property type="component" value="Unassembled WGS sequence"/>
</dbReference>
<dbReference type="AlphaFoldDB" id="A0AAV0ESS7"/>
<evidence type="ECO:0000313" key="2">
    <source>
        <dbReference type="EMBL" id="CAH9126337.1"/>
    </source>
</evidence>
<evidence type="ECO:0000313" key="3">
    <source>
        <dbReference type="Proteomes" id="UP001152523"/>
    </source>
</evidence>
<keyword evidence="3" id="KW-1185">Reference proteome</keyword>
<accession>A0AAV0ESS7</accession>
<feature type="non-terminal residue" evidence="2">
    <location>
        <position position="151"/>
    </location>
</feature>
<reference evidence="2" key="1">
    <citation type="submission" date="2022-07" db="EMBL/GenBank/DDBJ databases">
        <authorList>
            <person name="Macas J."/>
            <person name="Novak P."/>
            <person name="Neumann P."/>
        </authorList>
    </citation>
    <scope>NUCLEOTIDE SEQUENCE</scope>
</reference>
<gene>
    <name evidence="2" type="ORF">CEPIT_LOCUS27461</name>
</gene>
<dbReference type="EMBL" id="CAMAPF010000942">
    <property type="protein sequence ID" value="CAH9126337.1"/>
    <property type="molecule type" value="Genomic_DNA"/>
</dbReference>